<sequence>MNRENDNR</sequence>
<name>A0A2P2QDY7_RHIMU</name>
<protein>
    <submittedName>
        <fullName evidence="1">Uncharacterized protein</fullName>
    </submittedName>
</protein>
<proteinExistence type="predicted"/>
<reference evidence="1" key="1">
    <citation type="submission" date="2018-02" db="EMBL/GenBank/DDBJ databases">
        <title>Rhizophora mucronata_Transcriptome.</title>
        <authorList>
            <person name="Meera S.P."/>
            <person name="Sreeshan A."/>
            <person name="Augustine A."/>
        </authorList>
    </citation>
    <scope>NUCLEOTIDE SEQUENCE</scope>
    <source>
        <tissue evidence="1">Leaf</tissue>
    </source>
</reference>
<dbReference type="EMBL" id="GGEC01084708">
    <property type="protein sequence ID" value="MBX65192.1"/>
    <property type="molecule type" value="Transcribed_RNA"/>
</dbReference>
<organism evidence="1">
    <name type="scientific">Rhizophora mucronata</name>
    <name type="common">Asiatic mangrove</name>
    <dbReference type="NCBI Taxonomy" id="61149"/>
    <lineage>
        <taxon>Eukaryota</taxon>
        <taxon>Viridiplantae</taxon>
        <taxon>Streptophyta</taxon>
        <taxon>Embryophyta</taxon>
        <taxon>Tracheophyta</taxon>
        <taxon>Spermatophyta</taxon>
        <taxon>Magnoliopsida</taxon>
        <taxon>eudicotyledons</taxon>
        <taxon>Gunneridae</taxon>
        <taxon>Pentapetalae</taxon>
        <taxon>rosids</taxon>
        <taxon>fabids</taxon>
        <taxon>Malpighiales</taxon>
        <taxon>Rhizophoraceae</taxon>
        <taxon>Rhizophora</taxon>
    </lineage>
</organism>
<evidence type="ECO:0000313" key="1">
    <source>
        <dbReference type="EMBL" id="MBX65192.1"/>
    </source>
</evidence>
<accession>A0A2P2QDY7</accession>